<proteinExistence type="predicted"/>
<keyword evidence="2 3" id="KW-0808">Transferase</keyword>
<dbReference type="GO" id="GO:0008168">
    <property type="term" value="F:methyltransferase activity"/>
    <property type="evidence" value="ECO:0007669"/>
    <property type="project" value="UniProtKB-KW"/>
</dbReference>
<dbReference type="InterPro" id="IPR029063">
    <property type="entry name" value="SAM-dependent_MTases_sf"/>
</dbReference>
<protein>
    <submittedName>
        <fullName evidence="3">SAM-dependent methyltransferase</fullName>
        <ecNumber evidence="3">2.1.1.-</ecNumber>
    </submittedName>
</protein>
<name>A0ABU1AU69_9BACT</name>
<comment type="caution">
    <text evidence="3">The sequence shown here is derived from an EMBL/GenBank/DDBJ whole genome shotgun (WGS) entry which is preliminary data.</text>
</comment>
<evidence type="ECO:0000256" key="2">
    <source>
        <dbReference type="ARBA" id="ARBA00022679"/>
    </source>
</evidence>
<dbReference type="EMBL" id="JARXHW010000017">
    <property type="protein sequence ID" value="MDQ8207690.1"/>
    <property type="molecule type" value="Genomic_DNA"/>
</dbReference>
<keyword evidence="1 3" id="KW-0489">Methyltransferase</keyword>
<dbReference type="RefSeq" id="WP_308949917.1">
    <property type="nucleotide sequence ID" value="NZ_JARXHW010000017.1"/>
</dbReference>
<dbReference type="SUPFAM" id="SSF53335">
    <property type="entry name" value="S-adenosyl-L-methionine-dependent methyltransferases"/>
    <property type="match status" value="1"/>
</dbReference>
<sequence length="333" mass="36709">MKEAQTTVEDIVRARCQSAPISYRDYIELALYSEDCGYYTQLAQRVGRSPEHDFYTAESLGRVFAKLVSTAAAELLPPGEAAASTFVEIAAEPGSSLLSHLKKHPFRAEQVIRQGDQLQIEGKVVIFANEWLDALPFHRLIFREGAWRERGVGLNTAGELTEVLLAQLSPEVAAVADRLPAHIEDGYELDLPLAAEAALAELLSQDWQGLLLFFDYGRTWTSLLQDHPSGTARTYKQHAQGNDLLASPGDCDITCDVNWTPLMAQMEAAGLQSVVLESQESFLVKRAQRAAEAIVSDSAGSFSHDRQTLLELIHPANMGQRFQVLWGLRDDAG</sequence>
<accession>A0ABU1AU69</accession>
<dbReference type="PANTHER" id="PTHR12049:SF7">
    <property type="entry name" value="PROTEIN ARGININE METHYLTRANSFERASE NDUFAF7, MITOCHONDRIAL"/>
    <property type="match status" value="1"/>
</dbReference>
<dbReference type="EC" id="2.1.1.-" evidence="3"/>
<gene>
    <name evidence="3" type="ORF">QEH52_09230</name>
</gene>
<dbReference type="PANTHER" id="PTHR12049">
    <property type="entry name" value="PROTEIN ARGININE METHYLTRANSFERASE NDUFAF7, MITOCHONDRIAL"/>
    <property type="match status" value="1"/>
</dbReference>
<evidence type="ECO:0000313" key="4">
    <source>
        <dbReference type="Proteomes" id="UP001225316"/>
    </source>
</evidence>
<dbReference type="Proteomes" id="UP001225316">
    <property type="component" value="Unassembled WGS sequence"/>
</dbReference>
<organism evidence="3 4">
    <name type="scientific">Thalassobacterium maritimum</name>
    <dbReference type="NCBI Taxonomy" id="3041265"/>
    <lineage>
        <taxon>Bacteria</taxon>
        <taxon>Pseudomonadati</taxon>
        <taxon>Verrucomicrobiota</taxon>
        <taxon>Opitutia</taxon>
        <taxon>Puniceicoccales</taxon>
        <taxon>Coraliomargaritaceae</taxon>
        <taxon>Thalassobacterium</taxon>
    </lineage>
</organism>
<evidence type="ECO:0000256" key="1">
    <source>
        <dbReference type="ARBA" id="ARBA00022603"/>
    </source>
</evidence>
<dbReference type="Gene3D" id="3.40.50.12710">
    <property type="match status" value="2"/>
</dbReference>
<evidence type="ECO:0000313" key="3">
    <source>
        <dbReference type="EMBL" id="MDQ8207690.1"/>
    </source>
</evidence>
<dbReference type="InterPro" id="IPR003788">
    <property type="entry name" value="NDUFAF7"/>
</dbReference>
<dbReference type="GO" id="GO:0032259">
    <property type="term" value="P:methylation"/>
    <property type="evidence" value="ECO:0007669"/>
    <property type="project" value="UniProtKB-KW"/>
</dbReference>
<keyword evidence="4" id="KW-1185">Reference proteome</keyword>
<dbReference type="InterPro" id="IPR038375">
    <property type="entry name" value="NDUFAF7_sf"/>
</dbReference>
<reference evidence="3 4" key="1">
    <citation type="submission" date="2023-04" db="EMBL/GenBank/DDBJ databases">
        <title>A novel bacteria isolated from coastal sediment.</title>
        <authorList>
            <person name="Liu X.-J."/>
            <person name="Du Z.-J."/>
        </authorList>
    </citation>
    <scope>NUCLEOTIDE SEQUENCE [LARGE SCALE GENOMIC DNA]</scope>
    <source>
        <strain evidence="3 4">SDUM461003</strain>
    </source>
</reference>
<dbReference type="Pfam" id="PF02636">
    <property type="entry name" value="Methyltransf_28"/>
    <property type="match status" value="1"/>
</dbReference>